<accession>A0A6A6RLQ2</accession>
<evidence type="ECO:0000256" key="8">
    <source>
        <dbReference type="SAM" id="SignalP"/>
    </source>
</evidence>
<dbReference type="GO" id="GO:0015035">
    <property type="term" value="F:protein-disulfide reductase activity"/>
    <property type="evidence" value="ECO:0007669"/>
    <property type="project" value="TreeGrafter"/>
</dbReference>
<dbReference type="PROSITE" id="PS51352">
    <property type="entry name" value="THIOREDOXIN_2"/>
    <property type="match status" value="1"/>
</dbReference>
<comment type="catalytic activity">
    <reaction evidence="1">
        <text>Catalyzes the rearrangement of -S-S- bonds in proteins.</text>
        <dbReference type="EC" id="5.3.4.1"/>
    </reaction>
</comment>
<gene>
    <name evidence="10" type="ORF">P280DRAFT_554201</name>
</gene>
<dbReference type="Proteomes" id="UP000799753">
    <property type="component" value="Unassembled WGS sequence"/>
</dbReference>
<keyword evidence="8" id="KW-0732">Signal</keyword>
<comment type="subcellular location">
    <subcellularLocation>
        <location evidence="2">Endoplasmic reticulum lumen</location>
    </subcellularLocation>
</comment>
<keyword evidence="11" id="KW-1185">Reference proteome</keyword>
<name>A0A6A6RLQ2_9PLEO</name>
<dbReference type="PROSITE" id="PS00194">
    <property type="entry name" value="THIOREDOXIN_1"/>
    <property type="match status" value="1"/>
</dbReference>
<dbReference type="InterPro" id="IPR057305">
    <property type="entry name" value="Thioredox_PDIA6_C"/>
</dbReference>
<keyword evidence="5" id="KW-0413">Isomerase</keyword>
<evidence type="ECO:0000313" key="10">
    <source>
        <dbReference type="EMBL" id="KAF2634974.1"/>
    </source>
</evidence>
<dbReference type="EC" id="5.3.4.1" evidence="3"/>
<dbReference type="Pfam" id="PF00085">
    <property type="entry name" value="Thioredoxin"/>
    <property type="match status" value="1"/>
</dbReference>
<organism evidence="10 11">
    <name type="scientific">Massarina eburnea CBS 473.64</name>
    <dbReference type="NCBI Taxonomy" id="1395130"/>
    <lineage>
        <taxon>Eukaryota</taxon>
        <taxon>Fungi</taxon>
        <taxon>Dikarya</taxon>
        <taxon>Ascomycota</taxon>
        <taxon>Pezizomycotina</taxon>
        <taxon>Dothideomycetes</taxon>
        <taxon>Pleosporomycetidae</taxon>
        <taxon>Pleosporales</taxon>
        <taxon>Massarineae</taxon>
        <taxon>Massarinaceae</taxon>
        <taxon>Massarina</taxon>
    </lineage>
</organism>
<evidence type="ECO:0000256" key="6">
    <source>
        <dbReference type="ARBA" id="ARBA00023284"/>
    </source>
</evidence>
<evidence type="ECO:0000259" key="9">
    <source>
        <dbReference type="PROSITE" id="PS51352"/>
    </source>
</evidence>
<dbReference type="GO" id="GO:0005788">
    <property type="term" value="C:endoplasmic reticulum lumen"/>
    <property type="evidence" value="ECO:0007669"/>
    <property type="project" value="UniProtKB-SubCell"/>
</dbReference>
<evidence type="ECO:0000313" key="11">
    <source>
        <dbReference type="Proteomes" id="UP000799753"/>
    </source>
</evidence>
<keyword evidence="6" id="KW-0676">Redox-active center</keyword>
<dbReference type="PANTHER" id="PTHR45815">
    <property type="entry name" value="PROTEIN DISULFIDE-ISOMERASE A6"/>
    <property type="match status" value="1"/>
</dbReference>
<feature type="region of interest" description="Disordered" evidence="7">
    <location>
        <begin position="240"/>
        <end position="316"/>
    </location>
</feature>
<keyword evidence="4" id="KW-1015">Disulfide bond</keyword>
<dbReference type="GO" id="GO:0003756">
    <property type="term" value="F:protein disulfide isomerase activity"/>
    <property type="evidence" value="ECO:0007669"/>
    <property type="project" value="UniProtKB-EC"/>
</dbReference>
<evidence type="ECO:0000256" key="4">
    <source>
        <dbReference type="ARBA" id="ARBA00023157"/>
    </source>
</evidence>
<evidence type="ECO:0000256" key="1">
    <source>
        <dbReference type="ARBA" id="ARBA00001182"/>
    </source>
</evidence>
<dbReference type="AlphaFoldDB" id="A0A6A6RLQ2"/>
<dbReference type="InterPro" id="IPR013766">
    <property type="entry name" value="Thioredoxin_domain"/>
</dbReference>
<dbReference type="PRINTS" id="PR00421">
    <property type="entry name" value="THIOREDOXIN"/>
</dbReference>
<evidence type="ECO:0000256" key="2">
    <source>
        <dbReference type="ARBA" id="ARBA00004319"/>
    </source>
</evidence>
<feature type="region of interest" description="Disordered" evidence="7">
    <location>
        <begin position="451"/>
        <end position="481"/>
    </location>
</feature>
<evidence type="ECO:0000256" key="5">
    <source>
        <dbReference type="ARBA" id="ARBA00023235"/>
    </source>
</evidence>
<evidence type="ECO:0000256" key="3">
    <source>
        <dbReference type="ARBA" id="ARBA00012723"/>
    </source>
</evidence>
<sequence>MVRSTSLLAAAALALSASGQSLYSKKSAVLQITSVDYDRVISKSNYTSIVEFYAPWCGHCKNLQPQYEKAAKSLAGIAKVAAVNCDEEINKNFCAQMGVQGFPTLKIVRPSKKTGKPTVEDYQGQRQAKAIVDTLKDKIPNNVKRIKDDKLDEWLEENKDSAKAILFSDKGLVSATLRTLAIDFAGIVSVAQIRKSEANAVEKYAIDKFPSLVLIPAGATEAIKHDGEVTKDAMVKFLSQVAPPNPDCPEPKAKKPKAKKDTKKESKSSSKFSKASASHKSEDASSAATSAKHETVVEPNKPTESPDANLKDEDTPEPIAIPTEELKPVIPVVAEASELRASCLNEKRTTCILAILPKDETSETATTAVASLASIHRKHDARKDHLFPFIAVPASNPLASSLVKELSLGSEEQVHLIATHGKRAWYKKYAGASFGTDEVEQWVDALRMGEGKKEKLPESLLASAEKEETKPADEVPEHSEL</sequence>
<dbReference type="InterPro" id="IPR036249">
    <property type="entry name" value="Thioredoxin-like_sf"/>
</dbReference>
<dbReference type="InterPro" id="IPR017937">
    <property type="entry name" value="Thioredoxin_CS"/>
</dbReference>
<dbReference type="CDD" id="cd03002">
    <property type="entry name" value="PDI_a_MPD1_like"/>
    <property type="match status" value="1"/>
</dbReference>
<dbReference type="PANTHER" id="PTHR45815:SF3">
    <property type="entry name" value="PROTEIN DISULFIDE-ISOMERASE A6"/>
    <property type="match status" value="1"/>
</dbReference>
<evidence type="ECO:0000256" key="7">
    <source>
        <dbReference type="SAM" id="MobiDB-lite"/>
    </source>
</evidence>
<dbReference type="OrthoDB" id="10264505at2759"/>
<feature type="compositionally biased region" description="Low complexity" evidence="7">
    <location>
        <begin position="269"/>
        <end position="278"/>
    </location>
</feature>
<feature type="signal peptide" evidence="8">
    <location>
        <begin position="1"/>
        <end position="19"/>
    </location>
</feature>
<dbReference type="Pfam" id="PF24541">
    <property type="entry name" value="Thioredox_PDIA6_C"/>
    <property type="match status" value="1"/>
</dbReference>
<dbReference type="Gene3D" id="3.40.30.10">
    <property type="entry name" value="Glutaredoxin"/>
    <property type="match status" value="2"/>
</dbReference>
<feature type="compositionally biased region" description="Basic and acidic residues" evidence="7">
    <location>
        <begin position="464"/>
        <end position="481"/>
    </location>
</feature>
<feature type="chain" id="PRO_5025346199" description="protein disulfide-isomerase" evidence="8">
    <location>
        <begin position="20"/>
        <end position="481"/>
    </location>
</feature>
<protein>
    <recommendedName>
        <fullName evidence="3">protein disulfide-isomerase</fullName>
        <ecNumber evidence="3">5.3.4.1</ecNumber>
    </recommendedName>
</protein>
<dbReference type="SUPFAM" id="SSF52833">
    <property type="entry name" value="Thioredoxin-like"/>
    <property type="match status" value="2"/>
</dbReference>
<feature type="domain" description="Thioredoxin" evidence="9">
    <location>
        <begin position="6"/>
        <end position="140"/>
    </location>
</feature>
<reference evidence="10" key="1">
    <citation type="journal article" date="2020" name="Stud. Mycol.">
        <title>101 Dothideomycetes genomes: a test case for predicting lifestyles and emergence of pathogens.</title>
        <authorList>
            <person name="Haridas S."/>
            <person name="Albert R."/>
            <person name="Binder M."/>
            <person name="Bloem J."/>
            <person name="Labutti K."/>
            <person name="Salamov A."/>
            <person name="Andreopoulos B."/>
            <person name="Baker S."/>
            <person name="Barry K."/>
            <person name="Bills G."/>
            <person name="Bluhm B."/>
            <person name="Cannon C."/>
            <person name="Castanera R."/>
            <person name="Culley D."/>
            <person name="Daum C."/>
            <person name="Ezra D."/>
            <person name="Gonzalez J."/>
            <person name="Henrissat B."/>
            <person name="Kuo A."/>
            <person name="Liang C."/>
            <person name="Lipzen A."/>
            <person name="Lutzoni F."/>
            <person name="Magnuson J."/>
            <person name="Mondo S."/>
            <person name="Nolan M."/>
            <person name="Ohm R."/>
            <person name="Pangilinan J."/>
            <person name="Park H.-J."/>
            <person name="Ramirez L."/>
            <person name="Alfaro M."/>
            <person name="Sun H."/>
            <person name="Tritt A."/>
            <person name="Yoshinaga Y."/>
            <person name="Zwiers L.-H."/>
            <person name="Turgeon B."/>
            <person name="Goodwin S."/>
            <person name="Spatafora J."/>
            <person name="Crous P."/>
            <person name="Grigoriev I."/>
        </authorList>
    </citation>
    <scope>NUCLEOTIDE SEQUENCE</scope>
    <source>
        <strain evidence="10">CBS 473.64</strain>
    </source>
</reference>
<dbReference type="GO" id="GO:0034976">
    <property type="term" value="P:response to endoplasmic reticulum stress"/>
    <property type="evidence" value="ECO:0007669"/>
    <property type="project" value="TreeGrafter"/>
</dbReference>
<dbReference type="EMBL" id="MU006812">
    <property type="protein sequence ID" value="KAF2634974.1"/>
    <property type="molecule type" value="Genomic_DNA"/>
</dbReference>
<proteinExistence type="predicted"/>